<dbReference type="InterPro" id="IPR029058">
    <property type="entry name" value="AB_hydrolase_fold"/>
</dbReference>
<evidence type="ECO:0000313" key="2">
    <source>
        <dbReference type="EMBL" id="MXO61231.1"/>
    </source>
</evidence>
<organism evidence="2 3">
    <name type="scientific">Croceibacterium salegens</name>
    <dbReference type="NCBI Taxonomy" id="1737568"/>
    <lineage>
        <taxon>Bacteria</taxon>
        <taxon>Pseudomonadati</taxon>
        <taxon>Pseudomonadota</taxon>
        <taxon>Alphaproteobacteria</taxon>
        <taxon>Sphingomonadales</taxon>
        <taxon>Erythrobacteraceae</taxon>
        <taxon>Croceibacterium</taxon>
    </lineage>
</organism>
<proteinExistence type="predicted"/>
<sequence length="316" mass="33298">MSIKRFIGTVLTLSLAGCATVQQSDFERMQAEADKVPDTQGTGPYPALTELDPNLEGYVVYRPRDLSPFREGTLGVFVWGNGACAADATSARQQLAEIASHGYLAIAPGQWRSGPNAKSPRPASGTGNGPFATETTATDLAYALDWAISENGRAGSRYVGMIDPNAIALGGYSCGGVQALRLADDPRIDTLVIQNSGIFIEKPPGEPGGEMDMSKDQLAAIHTPVLYLLGGPSDIAYANGTDDFAKIAKAPAMLVNIPTGHGGTYNDANGGKGAAIVVDWLQWHLRGDSAAKADFACPDGKWCRDPDVTIERKNGL</sequence>
<dbReference type="RefSeq" id="WP_159798105.1">
    <property type="nucleotide sequence ID" value="NZ_WTYM01000059.1"/>
</dbReference>
<evidence type="ECO:0008006" key="4">
    <source>
        <dbReference type="Google" id="ProtNLM"/>
    </source>
</evidence>
<feature type="region of interest" description="Disordered" evidence="1">
    <location>
        <begin position="111"/>
        <end position="132"/>
    </location>
</feature>
<dbReference type="AlphaFoldDB" id="A0A6I4SZ31"/>
<evidence type="ECO:0000256" key="1">
    <source>
        <dbReference type="SAM" id="MobiDB-lite"/>
    </source>
</evidence>
<dbReference type="EMBL" id="WTYM01000059">
    <property type="protein sequence ID" value="MXO61231.1"/>
    <property type="molecule type" value="Genomic_DNA"/>
</dbReference>
<name>A0A6I4SZ31_9SPHN</name>
<protein>
    <recommendedName>
        <fullName evidence="4">Alpha/beta hydrolase</fullName>
    </recommendedName>
</protein>
<comment type="caution">
    <text evidence="2">The sequence shown here is derived from an EMBL/GenBank/DDBJ whole genome shotgun (WGS) entry which is preliminary data.</text>
</comment>
<accession>A0A6I4SZ31</accession>
<dbReference type="Proteomes" id="UP000433652">
    <property type="component" value="Unassembled WGS sequence"/>
</dbReference>
<keyword evidence="3" id="KW-1185">Reference proteome</keyword>
<dbReference type="OrthoDB" id="9812672at2"/>
<dbReference type="SUPFAM" id="SSF53474">
    <property type="entry name" value="alpha/beta-Hydrolases"/>
    <property type="match status" value="1"/>
</dbReference>
<evidence type="ECO:0000313" key="3">
    <source>
        <dbReference type="Proteomes" id="UP000433652"/>
    </source>
</evidence>
<dbReference type="PROSITE" id="PS51257">
    <property type="entry name" value="PROKAR_LIPOPROTEIN"/>
    <property type="match status" value="1"/>
</dbReference>
<gene>
    <name evidence="2" type="ORF">GRI89_16930</name>
</gene>
<reference evidence="2 3" key="1">
    <citation type="submission" date="2019-12" db="EMBL/GenBank/DDBJ databases">
        <title>Genomic-based taxomic classification of the family Erythrobacteraceae.</title>
        <authorList>
            <person name="Xu L."/>
        </authorList>
    </citation>
    <scope>NUCLEOTIDE SEQUENCE [LARGE SCALE GENOMIC DNA]</scope>
    <source>
        <strain evidence="2 3">MCCC 1K01500</strain>
    </source>
</reference>
<dbReference type="PANTHER" id="PTHR33428:SF14">
    <property type="entry name" value="CARBOXYLESTERASE TYPE B DOMAIN-CONTAINING PROTEIN"/>
    <property type="match status" value="1"/>
</dbReference>
<dbReference type="Gene3D" id="3.40.50.1820">
    <property type="entry name" value="alpha/beta hydrolase"/>
    <property type="match status" value="1"/>
</dbReference>
<dbReference type="PANTHER" id="PTHR33428">
    <property type="entry name" value="CHLOROPHYLLASE-2, CHLOROPLASTIC"/>
    <property type="match status" value="1"/>
</dbReference>